<comment type="cofactor">
    <cofactor evidence="2">
        <name>Zn(2+)</name>
        <dbReference type="ChEBI" id="CHEBI:29105"/>
    </cofactor>
</comment>
<gene>
    <name evidence="14" type="primary">pepN</name>
    <name evidence="14" type="ORF">HMPREF0658_1009</name>
</gene>
<dbReference type="GO" id="GO:0005615">
    <property type="term" value="C:extracellular space"/>
    <property type="evidence" value="ECO:0007669"/>
    <property type="project" value="TreeGrafter"/>
</dbReference>
<evidence type="ECO:0000256" key="7">
    <source>
        <dbReference type="ARBA" id="ARBA00022723"/>
    </source>
</evidence>
<dbReference type="EMBL" id="AEEI01000034">
    <property type="protein sequence ID" value="EFM02021.1"/>
    <property type="molecule type" value="Genomic_DNA"/>
</dbReference>
<sequence length="848" mass="97450">MTTQKAHPYLLLSAILLALLFIPFLPATAQEERGVPLKLADLREQTISQPAYHLNFTIPKEGVVKGEAIISFVSKTRRVVLDFQADANQLHTIMVNGQKANATVVNEHIVLPRSLIRKGKNTVALQFTAGDKALNRHTDFLYTLLVPDKARMLFPCFDQPNLKAQFTLTLTVPNGWCAVSNTAIVDSVSISEGMRYTFGTTRLLPTYLFSFVVGRFQKTSTVCDGLPMTAYYRETDTAKVSQLPEVFRQIAYSKRWLEDYTGIKMPFEKYDFIMIPGFQFGGMEHPGAVLYKHNSIFLGPTPTPDELLRRAELLAHETTHYWFGDLVTMRWFNDVWTKEVFANYLAAKIMQPLYPDIDHPLNFLRSYQTRALTEDRTQGTHPIQQPLDNLNNAGLLYGNIIYCKAPVMMRKLEETIGEKNFRDGLSEYLKTYSYGNATWDNLVNIFAKKDPRVLQFNDVWVKSKGLPTISCEAKDGILTVRETDPYGRGCRWTQRLKLKLVYNDDEQTDKKDAQIHPQTPYEIKEVTMGQGDVRIPVSDRLRFVIPNCDGSTYGRFVLDDRALNYLLATWAEEESAEARMAALMNIYENRLMHRCSDEQTARSLLRGLKWEQDPLVASACCNYMSSVMSRLHGEPRLQMERKMWYMSLSHSLVSCRQRLVRSLFSLATDTTLIAHLYDVWQQQSNKQLNERDYTSLAYQLAIRRPAEWRAILDTQRSRLTSADRKEEFDFISRACTPDVEERRALFRSLLKKENRKVEPWAASLLSLLNHPLRQQQALEYILPGLNVLEEVQRTGDIFFAKDWVMALLAGHDSDEAKHIVETFVETHPNYPPALRNKLLQAAYPLLNR</sequence>
<dbReference type="AlphaFoldDB" id="E0NS58"/>
<evidence type="ECO:0000313" key="15">
    <source>
        <dbReference type="Proteomes" id="UP000004394"/>
    </source>
</evidence>
<evidence type="ECO:0000256" key="6">
    <source>
        <dbReference type="ARBA" id="ARBA00022670"/>
    </source>
</evidence>
<keyword evidence="10" id="KW-0482">Metalloprotease</keyword>
<dbReference type="Pfam" id="PF11838">
    <property type="entry name" value="ERAP1_C"/>
    <property type="match status" value="1"/>
</dbReference>
<dbReference type="InterPro" id="IPR001930">
    <property type="entry name" value="Peptidase_M1"/>
</dbReference>
<dbReference type="STRING" id="862515.HMPREF0658_1009"/>
<keyword evidence="8 14" id="KW-0378">Hydrolase</keyword>
<organism evidence="14 15">
    <name type="scientific">Hoylesella marshii DSM 16973 = JCM 13450</name>
    <dbReference type="NCBI Taxonomy" id="862515"/>
    <lineage>
        <taxon>Bacteria</taxon>
        <taxon>Pseudomonadati</taxon>
        <taxon>Bacteroidota</taxon>
        <taxon>Bacteroidia</taxon>
        <taxon>Bacteroidales</taxon>
        <taxon>Prevotellaceae</taxon>
        <taxon>Hoylesella</taxon>
    </lineage>
</organism>
<evidence type="ECO:0000256" key="10">
    <source>
        <dbReference type="ARBA" id="ARBA00023049"/>
    </source>
</evidence>
<dbReference type="SUPFAM" id="SSF63737">
    <property type="entry name" value="Leukotriene A4 hydrolase N-terminal domain"/>
    <property type="match status" value="1"/>
</dbReference>
<feature type="domain" description="ERAP1-like C-terminal" evidence="12">
    <location>
        <begin position="543"/>
        <end position="841"/>
    </location>
</feature>
<evidence type="ECO:0000259" key="13">
    <source>
        <dbReference type="Pfam" id="PF17900"/>
    </source>
</evidence>
<evidence type="ECO:0000256" key="9">
    <source>
        <dbReference type="ARBA" id="ARBA00022833"/>
    </source>
</evidence>
<dbReference type="RefSeq" id="WP_006948949.1">
    <property type="nucleotide sequence ID" value="NZ_BAJI01000011.1"/>
</dbReference>
<dbReference type="HOGENOM" id="CLU_007335_0_0_10"/>
<dbReference type="EC" id="3.4.11.2" evidence="4"/>
<dbReference type="GO" id="GO:0008270">
    <property type="term" value="F:zinc ion binding"/>
    <property type="evidence" value="ECO:0007669"/>
    <property type="project" value="InterPro"/>
</dbReference>
<evidence type="ECO:0000256" key="5">
    <source>
        <dbReference type="ARBA" id="ARBA00015611"/>
    </source>
</evidence>
<dbReference type="Gene3D" id="1.10.390.10">
    <property type="entry name" value="Neutral Protease Domain 2"/>
    <property type="match status" value="1"/>
</dbReference>
<feature type="domain" description="Peptidase M1 membrane alanine aminopeptidase" evidence="11">
    <location>
        <begin position="255"/>
        <end position="460"/>
    </location>
</feature>
<evidence type="ECO:0000256" key="3">
    <source>
        <dbReference type="ARBA" id="ARBA00010136"/>
    </source>
</evidence>
<evidence type="ECO:0000256" key="8">
    <source>
        <dbReference type="ARBA" id="ARBA00022801"/>
    </source>
</evidence>
<keyword evidence="14" id="KW-0031">Aminopeptidase</keyword>
<dbReference type="PANTHER" id="PTHR11533">
    <property type="entry name" value="PROTEASE M1 ZINC METALLOPROTEASE"/>
    <property type="match status" value="1"/>
</dbReference>
<accession>E0NS58</accession>
<keyword evidence="15" id="KW-1185">Reference proteome</keyword>
<dbReference type="CDD" id="cd09602">
    <property type="entry name" value="M1_APN"/>
    <property type="match status" value="1"/>
</dbReference>
<dbReference type="GO" id="GO:0043171">
    <property type="term" value="P:peptide catabolic process"/>
    <property type="evidence" value="ECO:0007669"/>
    <property type="project" value="TreeGrafter"/>
</dbReference>
<protein>
    <recommendedName>
        <fullName evidence="5">Aminopeptidase N</fullName>
        <ecNumber evidence="4">3.4.11.2</ecNumber>
    </recommendedName>
</protein>
<name>E0NS58_9BACT</name>
<dbReference type="eggNOG" id="COG0308">
    <property type="taxonomic scope" value="Bacteria"/>
</dbReference>
<evidence type="ECO:0000256" key="1">
    <source>
        <dbReference type="ARBA" id="ARBA00000098"/>
    </source>
</evidence>
<dbReference type="GO" id="GO:0016285">
    <property type="term" value="F:alanyl aminopeptidase activity"/>
    <property type="evidence" value="ECO:0007669"/>
    <property type="project" value="UniProtKB-EC"/>
</dbReference>
<comment type="similarity">
    <text evidence="3">Belongs to the peptidase M1 family.</text>
</comment>
<proteinExistence type="inferred from homology"/>
<dbReference type="SUPFAM" id="SSF55486">
    <property type="entry name" value="Metalloproteases ('zincins'), catalytic domain"/>
    <property type="match status" value="1"/>
</dbReference>
<feature type="domain" description="Aminopeptidase N-like N-terminal" evidence="13">
    <location>
        <begin position="138"/>
        <end position="208"/>
    </location>
</feature>
<dbReference type="Proteomes" id="UP000004394">
    <property type="component" value="Unassembled WGS sequence"/>
</dbReference>
<dbReference type="OrthoDB" id="100605at2"/>
<dbReference type="Pfam" id="PF17900">
    <property type="entry name" value="Peptidase_M1_N"/>
    <property type="match status" value="1"/>
</dbReference>
<dbReference type="GO" id="GO:0042277">
    <property type="term" value="F:peptide binding"/>
    <property type="evidence" value="ECO:0007669"/>
    <property type="project" value="TreeGrafter"/>
</dbReference>
<dbReference type="InterPro" id="IPR027268">
    <property type="entry name" value="Peptidase_M4/M1_CTD_sf"/>
</dbReference>
<dbReference type="InterPro" id="IPR024571">
    <property type="entry name" value="ERAP1-like_C_dom"/>
</dbReference>
<evidence type="ECO:0000259" key="12">
    <source>
        <dbReference type="Pfam" id="PF11838"/>
    </source>
</evidence>
<dbReference type="InterPro" id="IPR045357">
    <property type="entry name" value="Aminopeptidase_N-like_N"/>
</dbReference>
<comment type="catalytic activity">
    <reaction evidence="1">
        <text>Release of an N-terminal amino acid, Xaa-|-Yaa- from a peptide, amide or arylamide. Xaa is preferably Ala, but may be most amino acids including Pro (slow action). When a terminal hydrophobic residue is followed by a prolyl residue, the two may be released as an intact Xaa-Pro dipeptide.</text>
        <dbReference type="EC" id="3.4.11.2"/>
    </reaction>
</comment>
<dbReference type="InterPro" id="IPR042097">
    <property type="entry name" value="Aminopeptidase_N-like_N_sf"/>
</dbReference>
<dbReference type="GO" id="GO:0006508">
    <property type="term" value="P:proteolysis"/>
    <property type="evidence" value="ECO:0007669"/>
    <property type="project" value="UniProtKB-KW"/>
</dbReference>
<evidence type="ECO:0000259" key="11">
    <source>
        <dbReference type="Pfam" id="PF01433"/>
    </source>
</evidence>
<dbReference type="InterPro" id="IPR014782">
    <property type="entry name" value="Peptidase_M1_dom"/>
</dbReference>
<dbReference type="GO" id="GO:0070006">
    <property type="term" value="F:metalloaminopeptidase activity"/>
    <property type="evidence" value="ECO:0007669"/>
    <property type="project" value="TreeGrafter"/>
</dbReference>
<dbReference type="PANTHER" id="PTHR11533:SF299">
    <property type="entry name" value="AMINOPEPTIDASE"/>
    <property type="match status" value="1"/>
</dbReference>
<evidence type="ECO:0000256" key="4">
    <source>
        <dbReference type="ARBA" id="ARBA00012564"/>
    </source>
</evidence>
<evidence type="ECO:0000256" key="2">
    <source>
        <dbReference type="ARBA" id="ARBA00001947"/>
    </source>
</evidence>
<keyword evidence="6" id="KW-0645">Protease</keyword>
<dbReference type="GO" id="GO:0005737">
    <property type="term" value="C:cytoplasm"/>
    <property type="evidence" value="ECO:0007669"/>
    <property type="project" value="TreeGrafter"/>
</dbReference>
<keyword evidence="9" id="KW-0862">Zinc</keyword>
<dbReference type="Pfam" id="PF01433">
    <property type="entry name" value="Peptidase_M1"/>
    <property type="match status" value="1"/>
</dbReference>
<dbReference type="Gene3D" id="2.60.40.1730">
    <property type="entry name" value="tricorn interacting facor f3 domain"/>
    <property type="match status" value="1"/>
</dbReference>
<dbReference type="GO" id="GO:0016020">
    <property type="term" value="C:membrane"/>
    <property type="evidence" value="ECO:0007669"/>
    <property type="project" value="TreeGrafter"/>
</dbReference>
<reference evidence="14" key="1">
    <citation type="submission" date="2010-07" db="EMBL/GenBank/DDBJ databases">
        <authorList>
            <person name="Muzny D."/>
            <person name="Qin X."/>
            <person name="Deng J."/>
            <person name="Jiang H."/>
            <person name="Liu Y."/>
            <person name="Qu J."/>
            <person name="Song X.-Z."/>
            <person name="Zhang L."/>
            <person name="Thornton R."/>
            <person name="Coyle M."/>
            <person name="Francisco L."/>
            <person name="Jackson L."/>
            <person name="Javaid M."/>
            <person name="Korchina V."/>
            <person name="Kovar C."/>
            <person name="Mata R."/>
            <person name="Mathew T."/>
            <person name="Ngo R."/>
            <person name="Nguyen L."/>
            <person name="Nguyen N."/>
            <person name="Okwuonu G."/>
            <person name="Ongeri F."/>
            <person name="Pham C."/>
            <person name="Simmons D."/>
            <person name="Wilczek-Boney K."/>
            <person name="Hale W."/>
            <person name="Jakkamsetti A."/>
            <person name="Pham P."/>
            <person name="Ruth R."/>
            <person name="San Lucas F."/>
            <person name="Warren J."/>
            <person name="Zhang J."/>
            <person name="Zhao Z."/>
            <person name="Zhou C."/>
            <person name="Zhu D."/>
            <person name="Lee S."/>
            <person name="Bess C."/>
            <person name="Blankenburg K."/>
            <person name="Forbes L."/>
            <person name="Fu Q."/>
            <person name="Gubbala S."/>
            <person name="Hirani K."/>
            <person name="Jayaseelan J.C."/>
            <person name="Lara F."/>
            <person name="Munidasa M."/>
            <person name="Palculict T."/>
            <person name="Patil S."/>
            <person name="Pu L.-L."/>
            <person name="Saada N."/>
            <person name="Tang L."/>
            <person name="Weissenberger G."/>
            <person name="Zhu Y."/>
            <person name="Hemphill L."/>
            <person name="Shang Y."/>
            <person name="Youmans B."/>
            <person name="Ayvaz T."/>
            <person name="Ross M."/>
            <person name="Santibanez J."/>
            <person name="Aqrawi P."/>
            <person name="Gross S."/>
            <person name="Joshi V."/>
            <person name="Fowler G."/>
            <person name="Nazareth L."/>
            <person name="Reid J."/>
            <person name="Worley K."/>
            <person name="Petrosino J."/>
            <person name="Highlander S."/>
            <person name="Gibbs R."/>
        </authorList>
    </citation>
    <scope>NUCLEOTIDE SEQUENCE [LARGE SCALE GENOMIC DNA]</scope>
    <source>
        <strain evidence="14">DSM 16973</strain>
    </source>
</reference>
<comment type="caution">
    <text evidence="14">The sequence shown here is derived from an EMBL/GenBank/DDBJ whole genome shotgun (WGS) entry which is preliminary data.</text>
</comment>
<evidence type="ECO:0000313" key="14">
    <source>
        <dbReference type="EMBL" id="EFM02021.1"/>
    </source>
</evidence>
<keyword evidence="7" id="KW-0479">Metal-binding</keyword>
<dbReference type="PRINTS" id="PR00756">
    <property type="entry name" value="ALADIPTASE"/>
</dbReference>
<dbReference type="InterPro" id="IPR050344">
    <property type="entry name" value="Peptidase_M1_aminopeptidases"/>
</dbReference>